<evidence type="ECO:0000313" key="2">
    <source>
        <dbReference type="EMBL" id="CAK0824908.1"/>
    </source>
</evidence>
<reference evidence="2" key="1">
    <citation type="submission" date="2023-10" db="EMBL/GenBank/DDBJ databases">
        <authorList>
            <person name="Chen Y."/>
            <person name="Shah S."/>
            <person name="Dougan E. K."/>
            <person name="Thang M."/>
            <person name="Chan C."/>
        </authorList>
    </citation>
    <scope>NUCLEOTIDE SEQUENCE [LARGE SCALE GENOMIC DNA]</scope>
</reference>
<feature type="compositionally biased region" description="Gly residues" evidence="1">
    <location>
        <begin position="61"/>
        <end position="73"/>
    </location>
</feature>
<accession>A0ABN9S5L3</accession>
<evidence type="ECO:0000256" key="1">
    <source>
        <dbReference type="SAM" id="MobiDB-lite"/>
    </source>
</evidence>
<protein>
    <submittedName>
        <fullName evidence="2">Uncharacterized protein</fullName>
    </submittedName>
</protein>
<proteinExistence type="predicted"/>
<dbReference type="Proteomes" id="UP001189429">
    <property type="component" value="Unassembled WGS sequence"/>
</dbReference>
<keyword evidence="3" id="KW-1185">Reference proteome</keyword>
<evidence type="ECO:0000313" key="3">
    <source>
        <dbReference type="Proteomes" id="UP001189429"/>
    </source>
</evidence>
<organism evidence="2 3">
    <name type="scientific">Prorocentrum cordatum</name>
    <dbReference type="NCBI Taxonomy" id="2364126"/>
    <lineage>
        <taxon>Eukaryota</taxon>
        <taxon>Sar</taxon>
        <taxon>Alveolata</taxon>
        <taxon>Dinophyceae</taxon>
        <taxon>Prorocentrales</taxon>
        <taxon>Prorocentraceae</taxon>
        <taxon>Prorocentrum</taxon>
    </lineage>
</organism>
<comment type="caution">
    <text evidence="2">The sequence shown here is derived from an EMBL/GenBank/DDBJ whole genome shotgun (WGS) entry which is preliminary data.</text>
</comment>
<feature type="region of interest" description="Disordered" evidence="1">
    <location>
        <begin position="61"/>
        <end position="136"/>
    </location>
</feature>
<dbReference type="EMBL" id="CAUYUJ010008779">
    <property type="protein sequence ID" value="CAK0824908.1"/>
    <property type="molecule type" value="Genomic_DNA"/>
</dbReference>
<feature type="compositionally biased region" description="Low complexity" evidence="1">
    <location>
        <begin position="108"/>
        <end position="136"/>
    </location>
</feature>
<name>A0ABN9S5L3_9DINO</name>
<sequence length="136" mass="13227">MSQPGAAPCNSGSLLLQIARRGRPVRPGGGVALRLGVQGLAHERPAGRERLGAAAVACGATSGGGPQGGGGVDAGRPWAAGDKERHCGWPGGHRGARAARETVPPPVAAREATAARPNAGPAGAAARTAAVARPSA</sequence>
<gene>
    <name evidence="2" type="ORF">PCOR1329_LOCUS25179</name>
</gene>